<accession>A0ABD2ACQ2</accession>
<gene>
    <name evidence="1" type="ORF">V1478_012275</name>
</gene>
<dbReference type="EMBL" id="JAUDFV010000152">
    <property type="protein sequence ID" value="KAL2718399.1"/>
    <property type="molecule type" value="Genomic_DNA"/>
</dbReference>
<evidence type="ECO:0000313" key="2">
    <source>
        <dbReference type="Proteomes" id="UP001607302"/>
    </source>
</evidence>
<reference evidence="1 2" key="1">
    <citation type="journal article" date="2024" name="Ann. Entomol. Soc. Am.">
        <title>Genomic analyses of the southern and eastern yellowjacket wasps (Hymenoptera: Vespidae) reveal evolutionary signatures of social life.</title>
        <authorList>
            <person name="Catto M.A."/>
            <person name="Caine P.B."/>
            <person name="Orr S.E."/>
            <person name="Hunt B.G."/>
            <person name="Goodisman M.A.D."/>
        </authorList>
    </citation>
    <scope>NUCLEOTIDE SEQUENCE [LARGE SCALE GENOMIC DNA]</scope>
    <source>
        <strain evidence="1">233</strain>
        <tissue evidence="1">Head and thorax</tissue>
    </source>
</reference>
<protein>
    <submittedName>
        <fullName evidence="1">Uncharacterized protein</fullName>
    </submittedName>
</protein>
<dbReference type="Proteomes" id="UP001607302">
    <property type="component" value="Unassembled WGS sequence"/>
</dbReference>
<proteinExistence type="predicted"/>
<evidence type="ECO:0000313" key="1">
    <source>
        <dbReference type="EMBL" id="KAL2718399.1"/>
    </source>
</evidence>
<keyword evidence="2" id="KW-1185">Reference proteome</keyword>
<comment type="caution">
    <text evidence="1">The sequence shown here is derived from an EMBL/GenBank/DDBJ whole genome shotgun (WGS) entry which is preliminary data.</text>
</comment>
<sequence length="148" mass="16834">MNGSTIPIVFSYVLQKTNYPFSYSFLSPRPRLLPTRGKGYCNDDDEFCKERESEEYCGSAYVENGTRFSDICERQTSKSNIEKVLERGGIRSYDLAVCSHFNEIATGGKHRDSQCVWWSLPIVEEWFEANPRSVMAGCSGLASQQDLF</sequence>
<name>A0ABD2ACQ2_VESSQ</name>
<organism evidence="1 2">
    <name type="scientific">Vespula squamosa</name>
    <name type="common">Southern yellow jacket</name>
    <name type="synonym">Wasp</name>
    <dbReference type="NCBI Taxonomy" id="30214"/>
    <lineage>
        <taxon>Eukaryota</taxon>
        <taxon>Metazoa</taxon>
        <taxon>Ecdysozoa</taxon>
        <taxon>Arthropoda</taxon>
        <taxon>Hexapoda</taxon>
        <taxon>Insecta</taxon>
        <taxon>Pterygota</taxon>
        <taxon>Neoptera</taxon>
        <taxon>Endopterygota</taxon>
        <taxon>Hymenoptera</taxon>
        <taxon>Apocrita</taxon>
        <taxon>Aculeata</taxon>
        <taxon>Vespoidea</taxon>
        <taxon>Vespidae</taxon>
        <taxon>Vespinae</taxon>
        <taxon>Vespula</taxon>
    </lineage>
</organism>
<dbReference type="AlphaFoldDB" id="A0ABD2ACQ2"/>